<dbReference type="WBParaSite" id="HPBE_0001040601-mRNA-1">
    <property type="protein sequence ID" value="HPBE_0001040601-mRNA-1"/>
    <property type="gene ID" value="HPBE_0001040601"/>
</dbReference>
<evidence type="ECO:0000313" key="4">
    <source>
        <dbReference type="WBParaSite" id="HPBE_0001040601-mRNA-1"/>
    </source>
</evidence>
<dbReference type="InterPro" id="IPR000477">
    <property type="entry name" value="RT_dom"/>
</dbReference>
<dbReference type="EMBL" id="UZAH01026756">
    <property type="protein sequence ID" value="VDO84953.1"/>
    <property type="molecule type" value="Genomic_DNA"/>
</dbReference>
<dbReference type="PANTHER" id="PTHR19446">
    <property type="entry name" value="REVERSE TRANSCRIPTASES"/>
    <property type="match status" value="1"/>
</dbReference>
<protein>
    <submittedName>
        <fullName evidence="4">Reverse transcriptase domain-containing protein</fullName>
    </submittedName>
</protein>
<proteinExistence type="predicted"/>
<evidence type="ECO:0000259" key="1">
    <source>
        <dbReference type="Pfam" id="PF00078"/>
    </source>
</evidence>
<reference evidence="4" key="2">
    <citation type="submission" date="2019-09" db="UniProtKB">
        <authorList>
            <consortium name="WormBaseParasite"/>
        </authorList>
    </citation>
    <scope>IDENTIFICATION</scope>
</reference>
<reference evidence="2 3" key="1">
    <citation type="submission" date="2018-11" db="EMBL/GenBank/DDBJ databases">
        <authorList>
            <consortium name="Pathogen Informatics"/>
        </authorList>
    </citation>
    <scope>NUCLEOTIDE SEQUENCE [LARGE SCALE GENOMIC DNA]</scope>
</reference>
<name>A0A3P8A2A1_HELPZ</name>
<dbReference type="OrthoDB" id="5824734at2759"/>
<dbReference type="Proteomes" id="UP000050761">
    <property type="component" value="Unassembled WGS sequence"/>
</dbReference>
<evidence type="ECO:0000313" key="3">
    <source>
        <dbReference type="Proteomes" id="UP000050761"/>
    </source>
</evidence>
<accession>A0A3P8A2A1</accession>
<organism evidence="2">
    <name type="scientific">Heligmosomoides polygyrus</name>
    <name type="common">Parasitic roundworm</name>
    <dbReference type="NCBI Taxonomy" id="6339"/>
    <lineage>
        <taxon>Eukaryota</taxon>
        <taxon>Metazoa</taxon>
        <taxon>Ecdysozoa</taxon>
        <taxon>Nematoda</taxon>
        <taxon>Chromadorea</taxon>
        <taxon>Rhabditida</taxon>
        <taxon>Rhabditina</taxon>
        <taxon>Rhabditomorpha</taxon>
        <taxon>Strongyloidea</taxon>
        <taxon>Heligmosomidae</taxon>
        <taxon>Heligmosomoides</taxon>
    </lineage>
</organism>
<feature type="domain" description="Reverse transcriptase" evidence="1">
    <location>
        <begin position="141"/>
        <end position="227"/>
    </location>
</feature>
<sequence length="299" mass="34187">MVVRGSVQSSFNFNQIKTKTVENLIFQLINDVTNITETFPLQPGQSAESLVVAVERSVQQFLEHGDAAIRSCPLAQGSALETLTDALVDVRDTGPDDLAADVWKLKLWYPAEWLTEFFNQVVKEKKVPECWHNSTTIPIWKKKGSPADCPNYRPIRFLSHSMKIFERILDRRIREIVKLSNNQCGFVSGCGTIDAIHAARLLVEKHREKQKSVHIAFLDLEKALDRAESWPATKEVETRLSVMGTKMLRWTAGVTRMDRIRNYAIWQKFEVGPIADRMREARLRWDGHDLRGKKTASAR</sequence>
<evidence type="ECO:0000313" key="2">
    <source>
        <dbReference type="EMBL" id="VDO84953.1"/>
    </source>
</evidence>
<dbReference type="CDD" id="cd01650">
    <property type="entry name" value="RT_nLTR_like"/>
    <property type="match status" value="1"/>
</dbReference>
<dbReference type="Pfam" id="PF00078">
    <property type="entry name" value="RVT_1"/>
    <property type="match status" value="1"/>
</dbReference>
<dbReference type="AlphaFoldDB" id="A0A3P8A2A1"/>
<dbReference type="Gene3D" id="1.20.120.230">
    <property type="entry name" value="Alpha-catenin/vinculin-like"/>
    <property type="match status" value="1"/>
</dbReference>
<dbReference type="InterPro" id="IPR043502">
    <property type="entry name" value="DNA/RNA_pol_sf"/>
</dbReference>
<dbReference type="SUPFAM" id="SSF56672">
    <property type="entry name" value="DNA/RNA polymerases"/>
    <property type="match status" value="1"/>
</dbReference>
<keyword evidence="3" id="KW-1185">Reference proteome</keyword>
<gene>
    <name evidence="2" type="ORF">HPBE_LOCUS10407</name>
</gene>